<reference evidence="4 5" key="1">
    <citation type="submission" date="2017-07" db="EMBL/GenBank/DDBJ databases">
        <authorList>
            <person name="Sun Z.S."/>
            <person name="Albrecht U."/>
            <person name="Echele G."/>
            <person name="Lee C.C."/>
        </authorList>
    </citation>
    <scope>NUCLEOTIDE SEQUENCE [LARGE SCALE GENOMIC DNA]</scope>
    <source>
        <strain evidence="4 5">P16-029</strain>
    </source>
</reference>
<dbReference type="Proteomes" id="UP000259211">
    <property type="component" value="Unassembled WGS sequence"/>
</dbReference>
<dbReference type="EMBL" id="NOWI01000004">
    <property type="protein sequence ID" value="RFT44764.1"/>
    <property type="molecule type" value="Genomic_DNA"/>
</dbReference>
<accession>A0A1B9VVG9</accession>
<comment type="caution">
    <text evidence="4">The sequence shown here is derived from an EMBL/GenBank/DDBJ whole genome shotgun (WGS) entry which is preliminary data.</text>
</comment>
<dbReference type="AlphaFoldDB" id="A0A1B9VVG9"/>
<keyword evidence="2" id="KW-0812">Transmembrane</keyword>
<feature type="region of interest" description="Disordered" evidence="1">
    <location>
        <begin position="1"/>
        <end position="30"/>
    </location>
</feature>
<sequence length="70" mass="7865">MGFFTNLDLDGQTPERTRPRVGEKQWAPTGVPTTKRKKVQRVLAPIAFVVALAVLVGVGYYFFRILVMRG</sequence>
<reference evidence="3" key="2">
    <citation type="submission" date="2024-02" db="EMBL/GenBank/DDBJ databases">
        <title>Bacterial skin colonization with Propionibacterium avidum as a risk factor for Periprosthetic Joint Infections - a single-center prospective study.</title>
        <authorList>
            <person name="Achermann Y."/>
        </authorList>
    </citation>
    <scope>NUCLEOTIDE SEQUENCE</scope>
    <source>
        <strain evidence="3">PAVI-2017310195</strain>
    </source>
</reference>
<name>A0A1B9VVG9_9ACTN</name>
<gene>
    <name evidence="4" type="ORF">CHT91_04595</name>
    <name evidence="3" type="ORF">V7F78_00990</name>
</gene>
<organism evidence="4 5">
    <name type="scientific">Cutibacterium avidum</name>
    <dbReference type="NCBI Taxonomy" id="33010"/>
    <lineage>
        <taxon>Bacteria</taxon>
        <taxon>Bacillati</taxon>
        <taxon>Actinomycetota</taxon>
        <taxon>Actinomycetes</taxon>
        <taxon>Propionibacteriales</taxon>
        <taxon>Propionibacteriaceae</taxon>
        <taxon>Cutibacterium</taxon>
    </lineage>
</organism>
<dbReference type="STRING" id="33010.BFS79_01420"/>
<feature type="compositionally biased region" description="Basic and acidic residues" evidence="1">
    <location>
        <begin position="13"/>
        <end position="23"/>
    </location>
</feature>
<dbReference type="EMBL" id="JBAKUA010000001">
    <property type="protein sequence ID" value="MEH1545618.1"/>
    <property type="molecule type" value="Genomic_DNA"/>
</dbReference>
<keyword evidence="2" id="KW-0472">Membrane</keyword>
<protein>
    <submittedName>
        <fullName evidence="4">Uncharacterized protein</fullName>
    </submittedName>
</protein>
<evidence type="ECO:0000313" key="5">
    <source>
        <dbReference type="Proteomes" id="UP000259211"/>
    </source>
</evidence>
<evidence type="ECO:0000313" key="4">
    <source>
        <dbReference type="EMBL" id="RFT44764.1"/>
    </source>
</evidence>
<evidence type="ECO:0000256" key="2">
    <source>
        <dbReference type="SAM" id="Phobius"/>
    </source>
</evidence>
<proteinExistence type="predicted"/>
<dbReference type="OrthoDB" id="3732773at2"/>
<evidence type="ECO:0000256" key="1">
    <source>
        <dbReference type="SAM" id="MobiDB-lite"/>
    </source>
</evidence>
<keyword evidence="2" id="KW-1133">Transmembrane helix</keyword>
<feature type="transmembrane region" description="Helical" evidence="2">
    <location>
        <begin position="42"/>
        <end position="63"/>
    </location>
</feature>
<dbReference type="RefSeq" id="WP_016667601.1">
    <property type="nucleotide sequence ID" value="NZ_AP024308.1"/>
</dbReference>
<evidence type="ECO:0000313" key="3">
    <source>
        <dbReference type="EMBL" id="MEH1545618.1"/>
    </source>
</evidence>
<dbReference type="Proteomes" id="UP001309299">
    <property type="component" value="Unassembled WGS sequence"/>
</dbReference>